<organism evidence="19 20">
    <name type="scientific">Pseudomonas aeruginosa</name>
    <dbReference type="NCBI Taxonomy" id="287"/>
    <lineage>
        <taxon>Bacteria</taxon>
        <taxon>Pseudomonadati</taxon>
        <taxon>Pseudomonadota</taxon>
        <taxon>Gammaproteobacteria</taxon>
        <taxon>Pseudomonadales</taxon>
        <taxon>Pseudomonadaceae</taxon>
        <taxon>Pseudomonas</taxon>
    </lineage>
</organism>
<evidence type="ECO:0000256" key="7">
    <source>
        <dbReference type="ARBA" id="ARBA00022833"/>
    </source>
</evidence>
<dbReference type="InterPro" id="IPR050570">
    <property type="entry name" value="Cell_wall_metabolism_enzyme"/>
</dbReference>
<keyword evidence="5" id="KW-0732">Signal</keyword>
<evidence type="ECO:0000259" key="18">
    <source>
        <dbReference type="Pfam" id="PF01551"/>
    </source>
</evidence>
<feature type="active site" description="Proton donor/acceptor" evidence="15">
    <location>
        <position position="374"/>
    </location>
</feature>
<evidence type="ECO:0000256" key="5">
    <source>
        <dbReference type="ARBA" id="ARBA00022729"/>
    </source>
</evidence>
<evidence type="ECO:0000256" key="9">
    <source>
        <dbReference type="ARBA" id="ARBA00023049"/>
    </source>
</evidence>
<dbReference type="InterPro" id="IPR016047">
    <property type="entry name" value="M23ase_b-sheet_dom"/>
</dbReference>
<dbReference type="PRINTS" id="PR00933">
    <property type="entry name" value="BLYTICPTASE"/>
</dbReference>
<evidence type="ECO:0000256" key="12">
    <source>
        <dbReference type="ARBA" id="ARBA00061010"/>
    </source>
</evidence>
<protein>
    <recommendedName>
        <fullName evidence="13">Protease LasA</fullName>
    </recommendedName>
    <alternativeName>
        <fullName evidence="14">Staphylolytic protease</fullName>
    </alternativeName>
</protein>
<comment type="similarity">
    <text evidence="12">Belongs to the peptidase M23A family.</text>
</comment>
<evidence type="ECO:0000256" key="10">
    <source>
        <dbReference type="ARBA" id="ARBA00023145"/>
    </source>
</evidence>
<dbReference type="GO" id="GO:0006508">
    <property type="term" value="P:proteolysis"/>
    <property type="evidence" value="ECO:0007669"/>
    <property type="project" value="UniProtKB-KW"/>
</dbReference>
<dbReference type="PANTHER" id="PTHR21666:SF288">
    <property type="entry name" value="CELL DIVISION PROTEIN YTFB"/>
    <property type="match status" value="1"/>
</dbReference>
<evidence type="ECO:0000256" key="13">
    <source>
        <dbReference type="ARBA" id="ARBA00072530"/>
    </source>
</evidence>
<proteinExistence type="inferred from homology"/>
<dbReference type="GO" id="GO:0046872">
    <property type="term" value="F:metal ion binding"/>
    <property type="evidence" value="ECO:0007669"/>
    <property type="project" value="UniProtKB-KW"/>
</dbReference>
<evidence type="ECO:0000256" key="2">
    <source>
        <dbReference type="ARBA" id="ARBA00022525"/>
    </source>
</evidence>
<evidence type="ECO:0000313" key="19">
    <source>
        <dbReference type="EMBL" id="RMS52868.1"/>
    </source>
</evidence>
<evidence type="ECO:0000256" key="6">
    <source>
        <dbReference type="ARBA" id="ARBA00022801"/>
    </source>
</evidence>
<evidence type="ECO:0000256" key="17">
    <source>
        <dbReference type="PIRSR" id="PIRSR600841-3"/>
    </source>
</evidence>
<dbReference type="FunFam" id="2.70.70.10:FF:000044">
    <property type="entry name" value="Protease LasA"/>
    <property type="match status" value="1"/>
</dbReference>
<feature type="disulfide bond" evidence="17">
    <location>
        <begin position="319"/>
        <end position="365"/>
    </location>
</feature>
<evidence type="ECO:0000256" key="15">
    <source>
        <dbReference type="PIRSR" id="PIRSR600841-1"/>
    </source>
</evidence>
<comment type="subcellular location">
    <subcellularLocation>
        <location evidence="1">Secreted</location>
    </subcellularLocation>
</comment>
<dbReference type="SUPFAM" id="SSF51261">
    <property type="entry name" value="Duplicated hybrid motif"/>
    <property type="match status" value="1"/>
</dbReference>
<dbReference type="Pfam" id="PF01551">
    <property type="entry name" value="Peptidase_M23"/>
    <property type="match status" value="1"/>
</dbReference>
<comment type="cofactor">
    <cofactor evidence="16">
        <name>Zn(2+)</name>
        <dbReference type="ChEBI" id="CHEBI:29105"/>
    </cofactor>
    <text evidence="16">Binds 1 zinc ion per subunit.</text>
</comment>
<evidence type="ECO:0000256" key="11">
    <source>
        <dbReference type="ARBA" id="ARBA00023157"/>
    </source>
</evidence>
<feature type="binding site" evidence="16">
    <location>
        <position position="290"/>
    </location>
    <ligand>
        <name>Zn(2+)</name>
        <dbReference type="ChEBI" id="CHEBI:29105"/>
    </ligand>
</feature>
<name>A0A3M5DTK0_PSEAI</name>
<dbReference type="CDD" id="cd12797">
    <property type="entry name" value="M23_peptidase"/>
    <property type="match status" value="1"/>
</dbReference>
<keyword evidence="4 16" id="KW-0479">Metal-binding</keyword>
<evidence type="ECO:0000256" key="16">
    <source>
        <dbReference type="PIRSR" id="PIRSR600841-2"/>
    </source>
</evidence>
<sequence length="436" mass="47614">MSPGCWLSRFPFDDQELPMQHKRSRAMASSRSPFLFVLLALAVGGTANAHDDGLPAFRYSAELLGQLQLPSVALPLNDDLFLYGRDAEAFDLEAYLAVNAPALRDKSEYLEHWSGYYSINPKVLLTLMAMQSGPLGAPDERALAAPLGRLSAKRGFDAQVRDVLQQLSRRYYGFEEYQLRQAAARKAVGEDGLNAASAALLGLLREGAKASAVQGGNPLGAYAQTFQRLFGTPAAELLQPRNRVARQLQAKAALAPPSNLMQLPWRQGYSWQPNGAHSNTGSGYPYSSFDASYDWPRWGSATYSVVAAHAGTVRVLSRCQVRVTHPSGWATNYYHMDQIQVSNGQQVSADTKLGVYAGNINTALCEGGSSTGPHLHFSLLYNGAFVSLQGASFGPYRINVGTSNYDNDCRRYYFYNQSAGTTHCAFRPLYNPGLAL</sequence>
<feature type="domain" description="M23ase beta-sheet core" evidence="18">
    <location>
        <begin position="304"/>
        <end position="385"/>
    </location>
</feature>
<dbReference type="InterPro" id="IPR011055">
    <property type="entry name" value="Dup_hybrid_motif"/>
</dbReference>
<dbReference type="EMBL" id="RBSQ01000760">
    <property type="protein sequence ID" value="RMS52868.1"/>
    <property type="molecule type" value="Genomic_DNA"/>
</dbReference>
<dbReference type="GO" id="GO:0004222">
    <property type="term" value="F:metalloendopeptidase activity"/>
    <property type="evidence" value="ECO:0007669"/>
    <property type="project" value="InterPro"/>
</dbReference>
<evidence type="ECO:0000256" key="8">
    <source>
        <dbReference type="ARBA" id="ARBA00023026"/>
    </source>
</evidence>
<accession>A0A3M5DTK0</accession>
<dbReference type="PANTHER" id="PTHR21666">
    <property type="entry name" value="PEPTIDASE-RELATED"/>
    <property type="match status" value="1"/>
</dbReference>
<keyword evidence="11 17" id="KW-1015">Disulfide bond</keyword>
<gene>
    <name evidence="19" type="ORF">ALP65_03846</name>
</gene>
<dbReference type="AlphaFoldDB" id="A0A3M5DTK0"/>
<dbReference type="GO" id="GO:0005576">
    <property type="term" value="C:extracellular region"/>
    <property type="evidence" value="ECO:0007669"/>
    <property type="project" value="UniProtKB-SubCell"/>
</dbReference>
<evidence type="ECO:0000313" key="20">
    <source>
        <dbReference type="Proteomes" id="UP000270834"/>
    </source>
</evidence>
<feature type="binding site" evidence="16">
    <location>
        <position position="277"/>
    </location>
    <ligand>
        <name>Zn(2+)</name>
        <dbReference type="ChEBI" id="CHEBI:29105"/>
    </ligand>
</feature>
<dbReference type="InterPro" id="IPR000841">
    <property type="entry name" value="Pept_M23A_Blytic"/>
</dbReference>
<keyword evidence="9" id="KW-0482">Metalloprotease</keyword>
<feature type="binding site" evidence="16">
    <location>
        <position position="376"/>
    </location>
    <ligand>
        <name>Zn(2+)</name>
        <dbReference type="ChEBI" id="CHEBI:29105"/>
    </ligand>
</feature>
<dbReference type="Proteomes" id="UP000270834">
    <property type="component" value="Unassembled WGS sequence"/>
</dbReference>
<evidence type="ECO:0000256" key="4">
    <source>
        <dbReference type="ARBA" id="ARBA00022723"/>
    </source>
</evidence>
<keyword evidence="7 16" id="KW-0862">Zinc</keyword>
<keyword evidence="6" id="KW-0378">Hydrolase</keyword>
<feature type="disulfide bond" evidence="17">
    <location>
        <begin position="409"/>
        <end position="424"/>
    </location>
</feature>
<evidence type="ECO:0000256" key="14">
    <source>
        <dbReference type="ARBA" id="ARBA00082338"/>
    </source>
</evidence>
<reference evidence="19 20" key="1">
    <citation type="submission" date="2018-08" db="EMBL/GenBank/DDBJ databases">
        <title>Recombination of ecologically and evolutionarily significant loci maintains genetic cohesion in the Pseudomonas syringae species complex.</title>
        <authorList>
            <person name="Dillon M."/>
            <person name="Thakur S."/>
            <person name="Almeida R.N.D."/>
            <person name="Weir B.S."/>
            <person name="Guttman D.S."/>
        </authorList>
    </citation>
    <scope>NUCLEOTIDE SEQUENCE [LARGE SCALE GENOMIC DNA]</scope>
    <source>
        <strain evidence="19 20">ICMP 7846</strain>
    </source>
</reference>
<evidence type="ECO:0000256" key="3">
    <source>
        <dbReference type="ARBA" id="ARBA00022670"/>
    </source>
</evidence>
<keyword evidence="10" id="KW-0865">Zymogen</keyword>
<keyword evidence="8" id="KW-0843">Virulence</keyword>
<keyword evidence="2" id="KW-0964">Secreted</keyword>
<evidence type="ECO:0000256" key="1">
    <source>
        <dbReference type="ARBA" id="ARBA00004613"/>
    </source>
</evidence>
<dbReference type="Gene3D" id="2.70.70.10">
    <property type="entry name" value="Glucose Permease (Domain IIA)"/>
    <property type="match status" value="1"/>
</dbReference>
<keyword evidence="3" id="KW-0645">Protease</keyword>
<feature type="active site" description="Proton donor/acceptor" evidence="15">
    <location>
        <position position="335"/>
    </location>
</feature>
<comment type="caution">
    <text evidence="19">The sequence shown here is derived from an EMBL/GenBank/DDBJ whole genome shotgun (WGS) entry which is preliminary data.</text>
</comment>